<accession>A0ABV5Z7J9</accession>
<dbReference type="InterPro" id="IPR037523">
    <property type="entry name" value="VOC_core"/>
</dbReference>
<dbReference type="PROSITE" id="PS51819">
    <property type="entry name" value="VOC"/>
    <property type="match status" value="1"/>
</dbReference>
<proteinExistence type="predicted"/>
<dbReference type="InterPro" id="IPR029068">
    <property type="entry name" value="Glyas_Bleomycin-R_OHBP_Dase"/>
</dbReference>
<organism evidence="2 3">
    <name type="scientific">Balneatrix alpica</name>
    <dbReference type="NCBI Taxonomy" id="75684"/>
    <lineage>
        <taxon>Bacteria</taxon>
        <taxon>Pseudomonadati</taxon>
        <taxon>Pseudomonadota</taxon>
        <taxon>Gammaproteobacteria</taxon>
        <taxon>Oceanospirillales</taxon>
        <taxon>Balneatrichaceae</taxon>
        <taxon>Balneatrix</taxon>
    </lineage>
</organism>
<dbReference type="Gene3D" id="3.30.720.110">
    <property type="match status" value="1"/>
</dbReference>
<reference evidence="2 3" key="1">
    <citation type="submission" date="2024-09" db="EMBL/GenBank/DDBJ databases">
        <authorList>
            <person name="Sun Q."/>
            <person name="Mori K."/>
        </authorList>
    </citation>
    <scope>NUCLEOTIDE SEQUENCE [LARGE SCALE GENOMIC DNA]</scope>
    <source>
        <strain evidence="2 3">ATCC 51285</strain>
    </source>
</reference>
<dbReference type="PANTHER" id="PTHR34109">
    <property type="entry name" value="BNAUNNG04460D PROTEIN-RELATED"/>
    <property type="match status" value="1"/>
</dbReference>
<dbReference type="Pfam" id="PF00903">
    <property type="entry name" value="Glyoxalase"/>
    <property type="match status" value="1"/>
</dbReference>
<dbReference type="InterPro" id="IPR004360">
    <property type="entry name" value="Glyas_Fos-R_dOase_dom"/>
</dbReference>
<dbReference type="PANTHER" id="PTHR34109:SF1">
    <property type="entry name" value="VOC DOMAIN-CONTAINING PROTEIN"/>
    <property type="match status" value="1"/>
</dbReference>
<comment type="caution">
    <text evidence="2">The sequence shown here is derived from an EMBL/GenBank/DDBJ whole genome shotgun (WGS) entry which is preliminary data.</text>
</comment>
<gene>
    <name evidence="2" type="ORF">ACFFLH_02330</name>
</gene>
<dbReference type="SUPFAM" id="SSF54593">
    <property type="entry name" value="Glyoxalase/Bleomycin resistance protein/Dihydroxybiphenyl dioxygenase"/>
    <property type="match status" value="1"/>
</dbReference>
<dbReference type="EMBL" id="JBHLZN010000001">
    <property type="protein sequence ID" value="MFB9885251.1"/>
    <property type="molecule type" value="Genomic_DNA"/>
</dbReference>
<evidence type="ECO:0000313" key="2">
    <source>
        <dbReference type="EMBL" id="MFB9885251.1"/>
    </source>
</evidence>
<dbReference type="Gene3D" id="3.30.720.120">
    <property type="match status" value="1"/>
</dbReference>
<sequence>MTAKIPPGFAGITPYLYIRNAAEAMRFYQQAFGAVETMRLATPDGSVMHAEMRIGEAHFMLSEEMPDMGAKSPASLGGAGVGLMFYVEDVDALFDQAFAAGATVVRPVMDQFWGDRMGTLEDPFGHKWSLATHIEDVSPEEIQTRFATFMREEMGEG</sequence>
<feature type="domain" description="VOC" evidence="1">
    <location>
        <begin position="8"/>
        <end position="133"/>
    </location>
</feature>
<protein>
    <submittedName>
        <fullName evidence="2">VOC family protein</fullName>
    </submittedName>
</protein>
<evidence type="ECO:0000313" key="3">
    <source>
        <dbReference type="Proteomes" id="UP001589628"/>
    </source>
</evidence>
<evidence type="ECO:0000259" key="1">
    <source>
        <dbReference type="PROSITE" id="PS51819"/>
    </source>
</evidence>
<keyword evidence="3" id="KW-1185">Reference proteome</keyword>
<dbReference type="CDD" id="cd07246">
    <property type="entry name" value="VOC_like"/>
    <property type="match status" value="1"/>
</dbReference>
<dbReference type="Proteomes" id="UP001589628">
    <property type="component" value="Unassembled WGS sequence"/>
</dbReference>
<name>A0ABV5Z7J9_9GAMM</name>
<dbReference type="RefSeq" id="WP_027313157.1">
    <property type="nucleotide sequence ID" value="NZ_JBHLZN010000001.1"/>
</dbReference>